<proteinExistence type="predicted"/>
<gene>
    <name evidence="2" type="ORF">BU16DRAFT_541358</name>
</gene>
<dbReference type="EMBL" id="MU004193">
    <property type="protein sequence ID" value="KAF2492538.1"/>
    <property type="molecule type" value="Genomic_DNA"/>
</dbReference>
<evidence type="ECO:0000256" key="1">
    <source>
        <dbReference type="SAM" id="MobiDB-lite"/>
    </source>
</evidence>
<dbReference type="Proteomes" id="UP000799750">
    <property type="component" value="Unassembled WGS sequence"/>
</dbReference>
<sequence>MTPTHRRLAGPAGHIWGPKSRGSQSIIRFNTRRGPCCLSLAQHAQPHNSGLLSASSSLRARSIDYWTLPGWFLGDVDIDRIPFFSYDGRYREDYGPTMIGALPLGDLTLEIVQFGLFTIAVGHVCNRNMLMPVARLQKRPQVMFLHAVCAAVNAGVASGVQFYGEVVVTFWHRDAPVMIKRRKELRKFEETLRQKTDDGMSRRRLVEVETQSGDVEMGSLLQHGDEPDAPLELATPERATLNDAIAASKEEFRTFEYKDMDARVDSRRRRSRMSGGKSGTAVGDVDAPSFTTYGKALIPSLTYKAIHPDIEHYASLTKFSLYRYASAQKTTALPQTASPALAAMPSGPRLSCHARRMQQHGLVFKFMHNGILTYASSSRSFGYAGLGGGLSWACQLVPGSIARTVAATFIRNIPQISSHARPRLVRTRTDKPSSRLRRPDSISSEIFGCGAPFPECGPQGLYLEDIMVQ</sequence>
<feature type="region of interest" description="Disordered" evidence="1">
    <location>
        <begin position="1"/>
        <end position="20"/>
    </location>
</feature>
<protein>
    <submittedName>
        <fullName evidence="2">Uncharacterized protein</fullName>
    </submittedName>
</protein>
<organism evidence="2 3">
    <name type="scientific">Lophium mytilinum</name>
    <dbReference type="NCBI Taxonomy" id="390894"/>
    <lineage>
        <taxon>Eukaryota</taxon>
        <taxon>Fungi</taxon>
        <taxon>Dikarya</taxon>
        <taxon>Ascomycota</taxon>
        <taxon>Pezizomycotina</taxon>
        <taxon>Dothideomycetes</taxon>
        <taxon>Pleosporomycetidae</taxon>
        <taxon>Mytilinidiales</taxon>
        <taxon>Mytilinidiaceae</taxon>
        <taxon>Lophium</taxon>
    </lineage>
</organism>
<evidence type="ECO:0000313" key="2">
    <source>
        <dbReference type="EMBL" id="KAF2492538.1"/>
    </source>
</evidence>
<accession>A0A6A6QJD0</accession>
<evidence type="ECO:0000313" key="3">
    <source>
        <dbReference type="Proteomes" id="UP000799750"/>
    </source>
</evidence>
<keyword evidence="3" id="KW-1185">Reference proteome</keyword>
<reference evidence="2" key="1">
    <citation type="journal article" date="2020" name="Stud. Mycol.">
        <title>101 Dothideomycetes genomes: a test case for predicting lifestyles and emergence of pathogens.</title>
        <authorList>
            <person name="Haridas S."/>
            <person name="Albert R."/>
            <person name="Binder M."/>
            <person name="Bloem J."/>
            <person name="Labutti K."/>
            <person name="Salamov A."/>
            <person name="Andreopoulos B."/>
            <person name="Baker S."/>
            <person name="Barry K."/>
            <person name="Bills G."/>
            <person name="Bluhm B."/>
            <person name="Cannon C."/>
            <person name="Castanera R."/>
            <person name="Culley D."/>
            <person name="Daum C."/>
            <person name="Ezra D."/>
            <person name="Gonzalez J."/>
            <person name="Henrissat B."/>
            <person name="Kuo A."/>
            <person name="Liang C."/>
            <person name="Lipzen A."/>
            <person name="Lutzoni F."/>
            <person name="Magnuson J."/>
            <person name="Mondo S."/>
            <person name="Nolan M."/>
            <person name="Ohm R."/>
            <person name="Pangilinan J."/>
            <person name="Park H.-J."/>
            <person name="Ramirez L."/>
            <person name="Alfaro M."/>
            <person name="Sun H."/>
            <person name="Tritt A."/>
            <person name="Yoshinaga Y."/>
            <person name="Zwiers L.-H."/>
            <person name="Turgeon B."/>
            <person name="Goodwin S."/>
            <person name="Spatafora J."/>
            <person name="Crous P."/>
            <person name="Grigoriev I."/>
        </authorList>
    </citation>
    <scope>NUCLEOTIDE SEQUENCE</scope>
    <source>
        <strain evidence="2">CBS 269.34</strain>
    </source>
</reference>
<dbReference type="AlphaFoldDB" id="A0A6A6QJD0"/>
<name>A0A6A6QJD0_9PEZI</name>